<evidence type="ECO:0000313" key="4">
    <source>
        <dbReference type="EMBL" id="WVZ96581.1"/>
    </source>
</evidence>
<dbReference type="Proteomes" id="UP001341281">
    <property type="component" value="Chromosome 10"/>
</dbReference>
<sequence length="138" mass="13794">MAKLAAQLLVMVLAAAAMVATDAAGAAAISGRLAGRRSRFLLASNPPLLPYPYACSKKSAAAVCLAPGSPGPACCGGQCVDTAGSADHCGGCNKVCKHDRSTCCGGRCVDVLADKDNCGACGNQCSKKCTNGFCDYAL</sequence>
<evidence type="ECO:0000256" key="1">
    <source>
        <dbReference type="ARBA" id="ARBA00006010"/>
    </source>
</evidence>
<evidence type="ECO:0000256" key="3">
    <source>
        <dbReference type="SAM" id="SignalP"/>
    </source>
</evidence>
<feature type="chain" id="PRO_5043014972" description="Stigma-specific Stig1 family protein" evidence="3">
    <location>
        <begin position="24"/>
        <end position="138"/>
    </location>
</feature>
<name>A0AAQ3XFY4_PASNO</name>
<keyword evidence="2 3" id="KW-0732">Signal</keyword>
<accession>A0AAQ3XFY4</accession>
<reference evidence="4 5" key="1">
    <citation type="submission" date="2024-02" db="EMBL/GenBank/DDBJ databases">
        <title>High-quality chromosome-scale genome assembly of Pensacola bahiagrass (Paspalum notatum Flugge var. saurae).</title>
        <authorList>
            <person name="Vega J.M."/>
            <person name="Podio M."/>
            <person name="Orjuela J."/>
            <person name="Siena L.A."/>
            <person name="Pessino S.C."/>
            <person name="Combes M.C."/>
            <person name="Mariac C."/>
            <person name="Albertini E."/>
            <person name="Pupilli F."/>
            <person name="Ortiz J.P.A."/>
            <person name="Leblanc O."/>
        </authorList>
    </citation>
    <scope>NUCLEOTIDE SEQUENCE [LARGE SCALE GENOMIC DNA]</scope>
    <source>
        <strain evidence="4">R1</strain>
        <tissue evidence="4">Leaf</tissue>
    </source>
</reference>
<keyword evidence="5" id="KW-1185">Reference proteome</keyword>
<dbReference type="PANTHER" id="PTHR33227:SF31">
    <property type="entry name" value="4FE-4S FERREDOXIN-TYPE DOMAIN-CONTAINING PROTEIN"/>
    <property type="match status" value="1"/>
</dbReference>
<proteinExistence type="inferred from homology"/>
<dbReference type="Pfam" id="PF04885">
    <property type="entry name" value="Stig1"/>
    <property type="match status" value="1"/>
</dbReference>
<dbReference type="InterPro" id="IPR006969">
    <property type="entry name" value="Stig-like"/>
</dbReference>
<protein>
    <recommendedName>
        <fullName evidence="6">Stigma-specific Stig1 family protein</fullName>
    </recommendedName>
</protein>
<gene>
    <name evidence="4" type="ORF">U9M48_042198</name>
</gene>
<comment type="similarity">
    <text evidence="1">Belongs to the STIG1 family.</text>
</comment>
<feature type="signal peptide" evidence="3">
    <location>
        <begin position="1"/>
        <end position="23"/>
    </location>
</feature>
<evidence type="ECO:0000256" key="2">
    <source>
        <dbReference type="ARBA" id="ARBA00022729"/>
    </source>
</evidence>
<evidence type="ECO:0000313" key="5">
    <source>
        <dbReference type="Proteomes" id="UP001341281"/>
    </source>
</evidence>
<organism evidence="4 5">
    <name type="scientific">Paspalum notatum var. saurae</name>
    <dbReference type="NCBI Taxonomy" id="547442"/>
    <lineage>
        <taxon>Eukaryota</taxon>
        <taxon>Viridiplantae</taxon>
        <taxon>Streptophyta</taxon>
        <taxon>Embryophyta</taxon>
        <taxon>Tracheophyta</taxon>
        <taxon>Spermatophyta</taxon>
        <taxon>Magnoliopsida</taxon>
        <taxon>Liliopsida</taxon>
        <taxon>Poales</taxon>
        <taxon>Poaceae</taxon>
        <taxon>PACMAD clade</taxon>
        <taxon>Panicoideae</taxon>
        <taxon>Andropogonodae</taxon>
        <taxon>Paspaleae</taxon>
        <taxon>Paspalinae</taxon>
        <taxon>Paspalum</taxon>
    </lineage>
</organism>
<dbReference type="AlphaFoldDB" id="A0AAQ3XFY4"/>
<evidence type="ECO:0008006" key="6">
    <source>
        <dbReference type="Google" id="ProtNLM"/>
    </source>
</evidence>
<dbReference type="EMBL" id="CP144754">
    <property type="protein sequence ID" value="WVZ96581.1"/>
    <property type="molecule type" value="Genomic_DNA"/>
</dbReference>
<dbReference type="PANTHER" id="PTHR33227">
    <property type="entry name" value="STIGMA-SPECIFIC STIG1-LIKE PROTEIN 3"/>
    <property type="match status" value="1"/>
</dbReference>